<proteinExistence type="predicted"/>
<dbReference type="Pfam" id="PF02140">
    <property type="entry name" value="SUEL_Lectin"/>
    <property type="match status" value="2"/>
</dbReference>
<accession>A0ABM4AKZ8</accession>
<dbReference type="Proteomes" id="UP001652626">
    <property type="component" value="Chromosome 9"/>
</dbReference>
<feature type="domain" description="SUEL-type lectin" evidence="3">
    <location>
        <begin position="39"/>
        <end position="140"/>
    </location>
</feature>
<evidence type="ECO:0000313" key="4">
    <source>
        <dbReference type="Proteomes" id="UP001652626"/>
    </source>
</evidence>
<reference evidence="5" key="1">
    <citation type="submission" date="2025-08" db="UniProtKB">
        <authorList>
            <consortium name="RefSeq"/>
        </authorList>
    </citation>
    <scope>IDENTIFICATION</scope>
    <source>
        <tissue evidence="5">Whole body</tissue>
    </source>
</reference>
<sequence length="477" mass="53173">MDTAITLVFGFLALPGPSCTNSDNLALLAGTLKTTQRAACDDEMVSLSCPPGTSINIQVAQYGKAAPGGHGCVAFDSKVDDLAEEEKCLWPNTMQYSLLQTVVEACQKKPQCKFSTKSKPELVDPCPRARKFVEVAYKCRPSEFRSRTGCEDEVVKLSCNAHSRVAIFNAEFGRAPYETMNCPQYTDYIAEKCFAPYAVKTVMQICHGKRWCQIVANNRTFGSPCKPNPRNYLKIVYACVPLGVLTEKYESPIEEDEVVNNYNASRNAGLFDESDIGENWREPNIPISNPAVQSPIDVNVPSSRNTEDTSIRILVSNMDNEKESSLVKESSHYSSNTKFLIYISIGILIIIILVALLFGIRYYKNRERSRNSKNGDMFTTEAPNVFNDAASDIDDVDVSHISGTFYDPLHPDMILYRDGQTKTALRAMKPLSTVYPCAGASMYGNVDYAPSNSRETRFMTKEMDSDIKLNPNFGWIY</sequence>
<dbReference type="CDD" id="cd22829">
    <property type="entry name" value="Gal_Rha_Lectin_EVA1_EVA1C_rpt2"/>
    <property type="match status" value="1"/>
</dbReference>
<organism evidence="4 5">
    <name type="scientific">Vanessa tameamea</name>
    <name type="common">Kamehameha butterfly</name>
    <dbReference type="NCBI Taxonomy" id="334116"/>
    <lineage>
        <taxon>Eukaryota</taxon>
        <taxon>Metazoa</taxon>
        <taxon>Ecdysozoa</taxon>
        <taxon>Arthropoda</taxon>
        <taxon>Hexapoda</taxon>
        <taxon>Insecta</taxon>
        <taxon>Pterygota</taxon>
        <taxon>Neoptera</taxon>
        <taxon>Endopterygota</taxon>
        <taxon>Lepidoptera</taxon>
        <taxon>Glossata</taxon>
        <taxon>Ditrysia</taxon>
        <taxon>Papilionoidea</taxon>
        <taxon>Nymphalidae</taxon>
        <taxon>Nymphalinae</taxon>
        <taxon>Vanessa</taxon>
    </lineage>
</organism>
<keyword evidence="1" id="KW-1133">Transmembrane helix</keyword>
<feature type="domain" description="SUEL-type lectin" evidence="3">
    <location>
        <begin position="149"/>
        <end position="240"/>
    </location>
</feature>
<keyword evidence="2" id="KW-0732">Signal</keyword>
<evidence type="ECO:0000313" key="5">
    <source>
        <dbReference type="RefSeq" id="XP_064071978.1"/>
    </source>
</evidence>
<keyword evidence="1" id="KW-0812">Transmembrane</keyword>
<feature type="signal peptide" evidence="2">
    <location>
        <begin position="1"/>
        <end position="20"/>
    </location>
</feature>
<dbReference type="PANTHER" id="PTHR46780">
    <property type="entry name" value="PROTEIN EVA-1"/>
    <property type="match status" value="1"/>
</dbReference>
<feature type="transmembrane region" description="Helical" evidence="1">
    <location>
        <begin position="339"/>
        <end position="363"/>
    </location>
</feature>
<dbReference type="GeneID" id="113393162"/>
<keyword evidence="4" id="KW-1185">Reference proteome</keyword>
<dbReference type="CDD" id="cd22828">
    <property type="entry name" value="Gal_Rha_Lectin_EVA1_EVA1C_rpt1"/>
    <property type="match status" value="1"/>
</dbReference>
<dbReference type="InterPro" id="IPR000922">
    <property type="entry name" value="Lectin_gal-bd_dom"/>
</dbReference>
<dbReference type="InterPro" id="IPR043159">
    <property type="entry name" value="Lectin_gal-bd_sf"/>
</dbReference>
<gene>
    <name evidence="5" type="primary">LOC113393162</name>
</gene>
<keyword evidence="1" id="KW-0472">Membrane</keyword>
<name>A0ABM4AKZ8_VANTA</name>
<evidence type="ECO:0000256" key="2">
    <source>
        <dbReference type="SAM" id="SignalP"/>
    </source>
</evidence>
<evidence type="ECO:0000259" key="3">
    <source>
        <dbReference type="PROSITE" id="PS50228"/>
    </source>
</evidence>
<dbReference type="PROSITE" id="PS50228">
    <property type="entry name" value="SUEL_LECTIN"/>
    <property type="match status" value="2"/>
</dbReference>
<protein>
    <submittedName>
        <fullName evidence="5">Uncharacterized protein LOC113393162</fullName>
    </submittedName>
</protein>
<dbReference type="RefSeq" id="XP_064071978.1">
    <property type="nucleotide sequence ID" value="XM_064215908.1"/>
</dbReference>
<feature type="chain" id="PRO_5047199748" evidence="2">
    <location>
        <begin position="21"/>
        <end position="477"/>
    </location>
</feature>
<dbReference type="Gene3D" id="2.60.120.740">
    <property type="match status" value="2"/>
</dbReference>
<evidence type="ECO:0000256" key="1">
    <source>
        <dbReference type="SAM" id="Phobius"/>
    </source>
</evidence>